<dbReference type="RefSeq" id="WP_146059101.1">
    <property type="nucleotide sequence ID" value="NZ_MTBP01000003.1"/>
</dbReference>
<evidence type="ECO:0000313" key="1">
    <source>
        <dbReference type="EMBL" id="POM23150.1"/>
    </source>
</evidence>
<protein>
    <submittedName>
        <fullName evidence="1">Uncharacterized protein</fullName>
    </submittedName>
</protein>
<sequence length="100" mass="10670">MIVHIDDQGVTVLEGDDCTRLSVATTLPPDATDRALRGRGLGRATESGTAELAVADLRALASEGAAADWPDRWDAMIAYARRNDWLSADGLWVQAHIAPA</sequence>
<comment type="caution">
    <text evidence="1">The sequence shown here is derived from an EMBL/GenBank/DDBJ whole genome shotgun (WGS) entry which is preliminary data.</text>
</comment>
<dbReference type="Proteomes" id="UP000242367">
    <property type="component" value="Unassembled WGS sequence"/>
</dbReference>
<accession>A0A2P4UDM3</accession>
<dbReference type="AlphaFoldDB" id="A0A2P4UDM3"/>
<dbReference type="EMBL" id="MTBP01000003">
    <property type="protein sequence ID" value="POM23150.1"/>
    <property type="molecule type" value="Genomic_DNA"/>
</dbReference>
<proteinExistence type="predicted"/>
<name>A0A2P4UDM3_9ACTN</name>
<gene>
    <name evidence="1" type="ORF">BTM25_43020</name>
</gene>
<keyword evidence="2" id="KW-1185">Reference proteome</keyword>
<organism evidence="1 2">
    <name type="scientific">Actinomadura rubteroloni</name>
    <dbReference type="NCBI Taxonomy" id="1926885"/>
    <lineage>
        <taxon>Bacteria</taxon>
        <taxon>Bacillati</taxon>
        <taxon>Actinomycetota</taxon>
        <taxon>Actinomycetes</taxon>
        <taxon>Streptosporangiales</taxon>
        <taxon>Thermomonosporaceae</taxon>
        <taxon>Actinomadura</taxon>
    </lineage>
</organism>
<reference evidence="1 2" key="1">
    <citation type="journal article" date="2017" name="Chemistry">
        <title>Isolation, Biosynthesis and Chemical Modifications of Rubterolones A-F: Rare Tropolone Alkaloids from Actinomadura sp. 5-2.</title>
        <authorList>
            <person name="Guo H."/>
            <person name="Benndorf R."/>
            <person name="Leichnitz D."/>
            <person name="Klassen J.L."/>
            <person name="Vollmers J."/>
            <person name="Gorls H."/>
            <person name="Steinacker M."/>
            <person name="Weigel C."/>
            <person name="Dahse H.M."/>
            <person name="Kaster A.K."/>
            <person name="de Beer Z.W."/>
            <person name="Poulsen M."/>
            <person name="Beemelmanns C."/>
        </authorList>
    </citation>
    <scope>NUCLEOTIDE SEQUENCE [LARGE SCALE GENOMIC DNA]</scope>
    <source>
        <strain evidence="1 2">5-2</strain>
    </source>
</reference>
<evidence type="ECO:0000313" key="2">
    <source>
        <dbReference type="Proteomes" id="UP000242367"/>
    </source>
</evidence>